<dbReference type="EMBL" id="LGRX02016165">
    <property type="protein sequence ID" value="KAK3262471.1"/>
    <property type="molecule type" value="Genomic_DNA"/>
</dbReference>
<sequence>VHLVGEAADMFSFAVVLWELLALKRPWEGLLESQIMYNVAEAHKRPQIPSEVGPELQEVLELAWHRDPNQRPSFAEISGMLINALRGSSSEQTRFRSKLPSTSSL</sequence>
<dbReference type="Gene3D" id="1.10.510.10">
    <property type="entry name" value="Transferase(Phosphotransferase) domain 1"/>
    <property type="match status" value="1"/>
</dbReference>
<evidence type="ECO:0000259" key="1">
    <source>
        <dbReference type="PROSITE" id="PS50011"/>
    </source>
</evidence>
<dbReference type="InterPro" id="IPR011009">
    <property type="entry name" value="Kinase-like_dom_sf"/>
</dbReference>
<accession>A0AAE0KVN8</accession>
<dbReference type="Pfam" id="PF07714">
    <property type="entry name" value="PK_Tyr_Ser-Thr"/>
    <property type="match status" value="1"/>
</dbReference>
<dbReference type="PROSITE" id="PS50011">
    <property type="entry name" value="PROTEIN_KINASE_DOM"/>
    <property type="match status" value="1"/>
</dbReference>
<gene>
    <name evidence="2" type="ORF">CYMTET_28672</name>
</gene>
<comment type="caution">
    <text evidence="2">The sequence shown here is derived from an EMBL/GenBank/DDBJ whole genome shotgun (WGS) entry which is preliminary data.</text>
</comment>
<dbReference type="InterPro" id="IPR051681">
    <property type="entry name" value="Ser/Thr_Kinases-Pseudokinases"/>
</dbReference>
<feature type="non-terminal residue" evidence="2">
    <location>
        <position position="1"/>
    </location>
</feature>
<proteinExistence type="predicted"/>
<dbReference type="AlphaFoldDB" id="A0AAE0KVN8"/>
<dbReference type="InterPro" id="IPR001245">
    <property type="entry name" value="Ser-Thr/Tyr_kinase_cat_dom"/>
</dbReference>
<reference evidence="2 3" key="1">
    <citation type="journal article" date="2015" name="Genome Biol. Evol.">
        <title>Comparative Genomics of a Bacterivorous Green Alga Reveals Evolutionary Causalities and Consequences of Phago-Mixotrophic Mode of Nutrition.</title>
        <authorList>
            <person name="Burns J.A."/>
            <person name="Paasch A."/>
            <person name="Narechania A."/>
            <person name="Kim E."/>
        </authorList>
    </citation>
    <scope>NUCLEOTIDE SEQUENCE [LARGE SCALE GENOMIC DNA]</scope>
    <source>
        <strain evidence="2 3">PLY_AMNH</strain>
    </source>
</reference>
<keyword evidence="3" id="KW-1185">Reference proteome</keyword>
<organism evidence="2 3">
    <name type="scientific">Cymbomonas tetramitiformis</name>
    <dbReference type="NCBI Taxonomy" id="36881"/>
    <lineage>
        <taxon>Eukaryota</taxon>
        <taxon>Viridiplantae</taxon>
        <taxon>Chlorophyta</taxon>
        <taxon>Pyramimonadophyceae</taxon>
        <taxon>Pyramimonadales</taxon>
        <taxon>Pyramimonadaceae</taxon>
        <taxon>Cymbomonas</taxon>
    </lineage>
</organism>
<dbReference type="GO" id="GO:0004674">
    <property type="term" value="F:protein serine/threonine kinase activity"/>
    <property type="evidence" value="ECO:0007669"/>
    <property type="project" value="TreeGrafter"/>
</dbReference>
<dbReference type="PANTHER" id="PTHR44329">
    <property type="entry name" value="SERINE/THREONINE-PROTEIN KINASE TNNI3K-RELATED"/>
    <property type="match status" value="1"/>
</dbReference>
<evidence type="ECO:0000313" key="2">
    <source>
        <dbReference type="EMBL" id="KAK3262471.1"/>
    </source>
</evidence>
<name>A0AAE0KVN8_9CHLO</name>
<dbReference type="InterPro" id="IPR000719">
    <property type="entry name" value="Prot_kinase_dom"/>
</dbReference>
<protein>
    <recommendedName>
        <fullName evidence="1">Protein kinase domain-containing protein</fullName>
    </recommendedName>
</protein>
<feature type="domain" description="Protein kinase" evidence="1">
    <location>
        <begin position="1"/>
        <end position="81"/>
    </location>
</feature>
<dbReference type="Proteomes" id="UP001190700">
    <property type="component" value="Unassembled WGS sequence"/>
</dbReference>
<dbReference type="GO" id="GO:0005524">
    <property type="term" value="F:ATP binding"/>
    <property type="evidence" value="ECO:0007669"/>
    <property type="project" value="InterPro"/>
</dbReference>
<dbReference type="SUPFAM" id="SSF56112">
    <property type="entry name" value="Protein kinase-like (PK-like)"/>
    <property type="match status" value="1"/>
</dbReference>
<evidence type="ECO:0000313" key="3">
    <source>
        <dbReference type="Proteomes" id="UP001190700"/>
    </source>
</evidence>